<evidence type="ECO:0000256" key="6">
    <source>
        <dbReference type="ARBA" id="ARBA00023010"/>
    </source>
</evidence>
<comment type="similarity">
    <text evidence="2">Belongs to the GLE1 family.</text>
</comment>
<feature type="compositionally biased region" description="Pro residues" evidence="11">
    <location>
        <begin position="614"/>
        <end position="629"/>
    </location>
</feature>
<accession>A0ABQ8UIL2</accession>
<dbReference type="InterPro" id="IPR036058">
    <property type="entry name" value="Kazal_dom_sf"/>
</dbReference>
<feature type="compositionally biased region" description="Pro residues" evidence="11">
    <location>
        <begin position="652"/>
        <end position="670"/>
    </location>
</feature>
<keyword evidence="6" id="KW-0811">Translocation</keyword>
<keyword evidence="12" id="KW-0732">Signal</keyword>
<evidence type="ECO:0000256" key="8">
    <source>
        <dbReference type="ARBA" id="ARBA00023242"/>
    </source>
</evidence>
<evidence type="ECO:0000256" key="12">
    <source>
        <dbReference type="SAM" id="SignalP"/>
    </source>
</evidence>
<evidence type="ECO:0000256" key="10">
    <source>
        <dbReference type="ARBA" id="ARBA00029983"/>
    </source>
</evidence>
<dbReference type="EMBL" id="JAPMOS010000054">
    <property type="protein sequence ID" value="KAJ4457114.1"/>
    <property type="molecule type" value="Genomic_DNA"/>
</dbReference>
<dbReference type="Gene3D" id="3.30.60.30">
    <property type="match status" value="1"/>
</dbReference>
<name>A0ABQ8UIL2_9EUKA</name>
<evidence type="ECO:0000256" key="9">
    <source>
        <dbReference type="ARBA" id="ARBA00026227"/>
    </source>
</evidence>
<keyword evidence="8" id="KW-0539">Nucleus</keyword>
<feature type="region of interest" description="Disordered" evidence="11">
    <location>
        <begin position="826"/>
        <end position="881"/>
    </location>
</feature>
<evidence type="ECO:0000256" key="7">
    <source>
        <dbReference type="ARBA" id="ARBA00023132"/>
    </source>
</evidence>
<feature type="compositionally biased region" description="Acidic residues" evidence="11">
    <location>
        <begin position="256"/>
        <end position="268"/>
    </location>
</feature>
<feature type="region of interest" description="Disordered" evidence="11">
    <location>
        <begin position="93"/>
        <end position="241"/>
    </location>
</feature>
<feature type="compositionally biased region" description="Pro residues" evidence="11">
    <location>
        <begin position="100"/>
        <end position="117"/>
    </location>
</feature>
<feature type="signal peptide" evidence="12">
    <location>
        <begin position="1"/>
        <end position="24"/>
    </location>
</feature>
<feature type="compositionally biased region" description="Acidic residues" evidence="11">
    <location>
        <begin position="471"/>
        <end position="482"/>
    </location>
</feature>
<proteinExistence type="inferred from homology"/>
<feature type="chain" id="PRO_5046969911" description="mRNA export factor GLE1" evidence="12">
    <location>
        <begin position="25"/>
        <end position="1358"/>
    </location>
</feature>
<protein>
    <recommendedName>
        <fullName evidence="9">mRNA export factor GLE1</fullName>
    </recommendedName>
    <alternativeName>
        <fullName evidence="10">Nucleoporin GLE1</fullName>
    </alternativeName>
</protein>
<comment type="subcellular location">
    <subcellularLocation>
        <location evidence="1">Nucleus</location>
        <location evidence="1">Nuclear pore complex</location>
    </subcellularLocation>
</comment>
<feature type="compositionally biased region" description="Low complexity" evidence="11">
    <location>
        <begin position="118"/>
        <end position="142"/>
    </location>
</feature>
<keyword evidence="15" id="KW-1185">Reference proteome</keyword>
<organism evidence="14 15">
    <name type="scientific">Paratrimastix pyriformis</name>
    <dbReference type="NCBI Taxonomy" id="342808"/>
    <lineage>
        <taxon>Eukaryota</taxon>
        <taxon>Metamonada</taxon>
        <taxon>Preaxostyla</taxon>
        <taxon>Paratrimastigidae</taxon>
        <taxon>Paratrimastix</taxon>
    </lineage>
</organism>
<dbReference type="PROSITE" id="PS51465">
    <property type="entry name" value="KAZAL_2"/>
    <property type="match status" value="1"/>
</dbReference>
<feature type="compositionally biased region" description="Low complexity" evidence="11">
    <location>
        <begin position="704"/>
        <end position="736"/>
    </location>
</feature>
<feature type="region of interest" description="Disordered" evidence="11">
    <location>
        <begin position="766"/>
        <end position="811"/>
    </location>
</feature>
<dbReference type="PANTHER" id="PTHR12960:SF0">
    <property type="entry name" value="MRNA EXPORT FACTOR GLE1"/>
    <property type="match status" value="1"/>
</dbReference>
<evidence type="ECO:0000256" key="5">
    <source>
        <dbReference type="ARBA" id="ARBA00022927"/>
    </source>
</evidence>
<dbReference type="Pfam" id="PF07817">
    <property type="entry name" value="GLE1"/>
    <property type="match status" value="1"/>
</dbReference>
<feature type="compositionally biased region" description="Low complexity" evidence="11">
    <location>
        <begin position="211"/>
        <end position="232"/>
    </location>
</feature>
<comment type="caution">
    <text evidence="14">The sequence shown here is derived from an EMBL/GenBank/DDBJ whole genome shotgun (WGS) entry which is preliminary data.</text>
</comment>
<keyword evidence="4" id="KW-0509">mRNA transport</keyword>
<feature type="region of interest" description="Disordered" evidence="11">
    <location>
        <begin position="256"/>
        <end position="284"/>
    </location>
</feature>
<feature type="region of interest" description="Disordered" evidence="11">
    <location>
        <begin position="442"/>
        <end position="750"/>
    </location>
</feature>
<evidence type="ECO:0000256" key="1">
    <source>
        <dbReference type="ARBA" id="ARBA00004567"/>
    </source>
</evidence>
<evidence type="ECO:0000313" key="15">
    <source>
        <dbReference type="Proteomes" id="UP001141327"/>
    </source>
</evidence>
<evidence type="ECO:0000256" key="4">
    <source>
        <dbReference type="ARBA" id="ARBA00022816"/>
    </source>
</evidence>
<dbReference type="CDD" id="cd00104">
    <property type="entry name" value="KAZAL_FS"/>
    <property type="match status" value="1"/>
</dbReference>
<feature type="region of interest" description="Disordered" evidence="11">
    <location>
        <begin position="345"/>
        <end position="424"/>
    </location>
</feature>
<feature type="compositionally biased region" description="Pro residues" evidence="11">
    <location>
        <begin position="150"/>
        <end position="163"/>
    </location>
</feature>
<feature type="compositionally biased region" description="Basic and acidic residues" evidence="11">
    <location>
        <begin position="389"/>
        <end position="398"/>
    </location>
</feature>
<feature type="compositionally biased region" description="Pro residues" evidence="11">
    <location>
        <begin position="498"/>
        <end position="550"/>
    </location>
</feature>
<evidence type="ECO:0000256" key="3">
    <source>
        <dbReference type="ARBA" id="ARBA00022448"/>
    </source>
</evidence>
<gene>
    <name evidence="14" type="ORF">PAPYR_7511</name>
</gene>
<reference evidence="14" key="1">
    <citation type="journal article" date="2022" name="bioRxiv">
        <title>Genomics of Preaxostyla Flagellates Illuminates Evolutionary Transitions and the Path Towards Mitochondrial Loss.</title>
        <authorList>
            <person name="Novak L.V.F."/>
            <person name="Treitli S.C."/>
            <person name="Pyrih J."/>
            <person name="Halakuc P."/>
            <person name="Pipaliya S.V."/>
            <person name="Vacek V."/>
            <person name="Brzon O."/>
            <person name="Soukal P."/>
            <person name="Eme L."/>
            <person name="Dacks J.B."/>
            <person name="Karnkowska A."/>
            <person name="Elias M."/>
            <person name="Hampl V."/>
        </authorList>
    </citation>
    <scope>NUCLEOTIDE SEQUENCE</scope>
    <source>
        <strain evidence="14">RCP-MX</strain>
    </source>
</reference>
<keyword evidence="5" id="KW-0653">Protein transport</keyword>
<feature type="domain" description="Kazal-like" evidence="13">
    <location>
        <begin position="1283"/>
        <end position="1338"/>
    </location>
</feature>
<dbReference type="InterPro" id="IPR012476">
    <property type="entry name" value="GLE1"/>
</dbReference>
<evidence type="ECO:0000256" key="11">
    <source>
        <dbReference type="SAM" id="MobiDB-lite"/>
    </source>
</evidence>
<feature type="compositionally biased region" description="Pro residues" evidence="11">
    <location>
        <begin position="857"/>
        <end position="867"/>
    </location>
</feature>
<feature type="compositionally biased region" description="Pro residues" evidence="11">
    <location>
        <begin position="683"/>
        <end position="694"/>
    </location>
</feature>
<dbReference type="InterPro" id="IPR038506">
    <property type="entry name" value="GLE1-like_sf"/>
</dbReference>
<evidence type="ECO:0000259" key="13">
    <source>
        <dbReference type="PROSITE" id="PS51465"/>
    </source>
</evidence>
<dbReference type="InterPro" id="IPR002350">
    <property type="entry name" value="Kazal_dom"/>
</dbReference>
<keyword evidence="7" id="KW-0906">Nuclear pore complex</keyword>
<keyword evidence="3" id="KW-0813">Transport</keyword>
<evidence type="ECO:0000313" key="14">
    <source>
        <dbReference type="EMBL" id="KAJ4457114.1"/>
    </source>
</evidence>
<sequence length="1358" mass="139200">MLGFFMGVATVLVGLVTLLKVTESRSTRVVRPSRFFRLSENAPTHDTLSRNIGETLPQKWLFGWLLKFLPLSVRPPTTLAAPVVAPAPVTLSSSGSTPVLLPPTPLATPPSTPPAAPPASTLLFGKAASPSPAAGGRPSTGGNSHHILASPPPIPLGPSPSPRPGAALGSGQFGGPMQIQLAMPSPIPMGEPAQSTTPPAGRLTLPPESPTGASACASLTTTTTTASGSSAGPRHPAAGLQAPAGEVDMGLLQDADEEQQEEEQEFDGDSAASEGAEADGMLAGPGPLLAVPPLAAGGAIWEEAALCDLVERVRLDQYAAFEQIFRARAQASPFPPARLGVGMGLGGHPAPEPAPSFAPHGRSHLPPAAPAPHDGDDAGLLTVRRKEHRHDEDSHTHAQPELPAGPVPVPGADDDHDHEEEEAPSLPLPQVVVADTLASAAPPVPRGLSTTMELPATGGALGSKAGQQQQQEEEEEEEEEDVLVAPAIPSRALGAVPPAAPRPAVAPAPAPKAAPLAPAPPPAVAPAPAQPLPGPLAAPVVPATPPPRPAAAPASSPTSTPPAPAASSPSIFGPQQATPPAPASVFAPRGPPPPSIFGPQQGASRPGSIFGPQGTPPGPRTTAPSPPASSPGSAFAAQLTPPTGMGRSLFAPPAPPSGPSPSAPQQPPPARSLFAPAAAGPLPSAPPAAQPPHPQGTSGRSLFAPAGPAPATAAAPAPSHAAPTAPSHAAPTASPSLFAGPAHTPASAFAGPAHTTASAFAGPAHTTASAFAGRPQGQGQGQGQGLLYARLPAGPSPIGGSGTPLAGPRATAILQTPPQPLLVAGTPTGTPAGRGGVMVTPTPAGKADGPGVMTTPSPSPAPSPPSPGATQQQQEQAQTRKEYLAQALQRREAFRAAADAYPGEEALSKAARGRRAEIVRKLNQMSLARKQIIDKARPACRLPDPVPRCHCPTLPYPAPARACLTPRACSCLSPFLPRACLTPYLIYLMLFGPHGLYDHVPPSILTIACLCARTPRCPQTTDLSRLLADARAEGPEEYRWACFHIARTLADQCLMQFARHPSSAVSVAAVAVALMERHPPLGELLVGCLHDLCPYTVPILPCPPVPHAQEADGEADQAQKNDAEEDDYVFKMQGCMAFYAALVQTPALEGQHPCGLAHGWHWLASLLEAPEGVAIDRALCTSCTTFLEFAGYGLLQRYGPYFLRVAATLGAGGPFHRRVAAIAPPAAARLQGWAERFAESGRLEPPVPFEKFSPGAIDHMPWSPQIRATCLENRTCRYRGFCLKPNGQCESYGKCTLIPDACDTSVSPVCGCDGKTYTNECLAHAAGTSVNTLGPCAPTDTRSEQLRRLADFANQIHP</sequence>
<dbReference type="SMART" id="SM00280">
    <property type="entry name" value="KAZAL"/>
    <property type="match status" value="1"/>
</dbReference>
<dbReference type="Proteomes" id="UP001141327">
    <property type="component" value="Unassembled WGS sequence"/>
</dbReference>
<dbReference type="PANTHER" id="PTHR12960">
    <property type="entry name" value="GLE-1-RELATED"/>
    <property type="match status" value="1"/>
</dbReference>
<dbReference type="Pfam" id="PF00050">
    <property type="entry name" value="Kazal_1"/>
    <property type="match status" value="1"/>
</dbReference>
<feature type="compositionally biased region" description="Acidic residues" evidence="11">
    <location>
        <begin position="412"/>
        <end position="423"/>
    </location>
</feature>
<evidence type="ECO:0000256" key="2">
    <source>
        <dbReference type="ARBA" id="ARBA00011056"/>
    </source>
</evidence>
<dbReference type="SUPFAM" id="SSF100895">
    <property type="entry name" value="Kazal-type serine protease inhibitors"/>
    <property type="match status" value="1"/>
</dbReference>
<dbReference type="Gene3D" id="1.25.40.510">
    <property type="entry name" value="GLE1-like"/>
    <property type="match status" value="1"/>
</dbReference>